<dbReference type="SUPFAM" id="SSF88659">
    <property type="entry name" value="Sigma3 and sigma4 domains of RNA polymerase sigma factors"/>
    <property type="match status" value="1"/>
</dbReference>
<dbReference type="InterPro" id="IPR014284">
    <property type="entry name" value="RNA_pol_sigma-70_dom"/>
</dbReference>
<dbReference type="Gene3D" id="1.10.10.10">
    <property type="entry name" value="Winged helix-like DNA-binding domain superfamily/Winged helix DNA-binding domain"/>
    <property type="match status" value="1"/>
</dbReference>
<dbReference type="InterPro" id="IPR000943">
    <property type="entry name" value="RNA_pol_sigma70"/>
</dbReference>
<evidence type="ECO:0000313" key="9">
    <source>
        <dbReference type="Proteomes" id="UP001515660"/>
    </source>
</evidence>
<evidence type="ECO:0000256" key="2">
    <source>
        <dbReference type="ARBA" id="ARBA00023082"/>
    </source>
</evidence>
<dbReference type="PANTHER" id="PTHR30603:SF47">
    <property type="entry name" value="RNA POLYMERASE SIGMA FACTOR SIGD, CHLOROPLASTIC"/>
    <property type="match status" value="1"/>
</dbReference>
<dbReference type="Gene3D" id="1.20.120.1810">
    <property type="match status" value="1"/>
</dbReference>
<dbReference type="InterPro" id="IPR013324">
    <property type="entry name" value="RNA_pol_sigma_r3/r4-like"/>
</dbReference>
<dbReference type="SUPFAM" id="SSF88946">
    <property type="entry name" value="Sigma2 domain of RNA polymerase sigma factors"/>
    <property type="match status" value="1"/>
</dbReference>
<dbReference type="InterPro" id="IPR036388">
    <property type="entry name" value="WH-like_DNA-bd_sf"/>
</dbReference>
<evidence type="ECO:0000256" key="1">
    <source>
        <dbReference type="ARBA" id="ARBA00023015"/>
    </source>
</evidence>
<dbReference type="NCBIfam" id="TIGR02937">
    <property type="entry name" value="sigma70-ECF"/>
    <property type="match status" value="1"/>
</dbReference>
<dbReference type="EMBL" id="JAANHS010000022">
    <property type="protein sequence ID" value="NHB78404.1"/>
    <property type="molecule type" value="Genomic_DNA"/>
</dbReference>
<dbReference type="InterPro" id="IPR036770">
    <property type="entry name" value="Ankyrin_rpt-contain_sf"/>
</dbReference>
<feature type="domain" description="RNA polymerase sigma-70" evidence="7">
    <location>
        <begin position="689"/>
        <end position="715"/>
    </location>
</feature>
<dbReference type="Gene3D" id="1.25.40.20">
    <property type="entry name" value="Ankyrin repeat-containing domain"/>
    <property type="match status" value="1"/>
</dbReference>
<keyword evidence="9" id="KW-1185">Reference proteome</keyword>
<evidence type="ECO:0000259" key="7">
    <source>
        <dbReference type="PROSITE" id="PS00716"/>
    </source>
</evidence>
<keyword evidence="4" id="KW-0804">Transcription</keyword>
<keyword evidence="2" id="KW-0731">Sigma factor</keyword>
<evidence type="ECO:0000313" key="8">
    <source>
        <dbReference type="EMBL" id="NHB78404.1"/>
    </source>
</evidence>
<dbReference type="CDD" id="cd06171">
    <property type="entry name" value="Sigma70_r4"/>
    <property type="match status" value="1"/>
</dbReference>
<evidence type="ECO:0000256" key="4">
    <source>
        <dbReference type="ARBA" id="ARBA00023163"/>
    </source>
</evidence>
<dbReference type="InterPro" id="IPR050239">
    <property type="entry name" value="Sigma-70_RNA_pol_init_factors"/>
</dbReference>
<gene>
    <name evidence="8" type="ORF">G8O29_16950</name>
</gene>
<dbReference type="SMART" id="SM00248">
    <property type="entry name" value="ANK"/>
    <property type="match status" value="1"/>
</dbReference>
<protein>
    <submittedName>
        <fullName evidence="8">Sigma-70 family RNA polymerase sigma factor</fullName>
    </submittedName>
</protein>
<dbReference type="Pfam" id="PF04545">
    <property type="entry name" value="Sigma70_r4"/>
    <property type="match status" value="1"/>
</dbReference>
<feature type="region of interest" description="Disordered" evidence="6">
    <location>
        <begin position="225"/>
        <end position="245"/>
    </location>
</feature>
<dbReference type="Pfam" id="PF04542">
    <property type="entry name" value="Sigma70_r2"/>
    <property type="match status" value="1"/>
</dbReference>
<dbReference type="Proteomes" id="UP001515660">
    <property type="component" value="Unassembled WGS sequence"/>
</dbReference>
<feature type="compositionally biased region" description="Low complexity" evidence="6">
    <location>
        <begin position="225"/>
        <end position="235"/>
    </location>
</feature>
<keyword evidence="5" id="KW-0040">ANK repeat</keyword>
<evidence type="ECO:0000256" key="5">
    <source>
        <dbReference type="PROSITE-ProRule" id="PRU00023"/>
    </source>
</evidence>
<accession>A0ABX0GBY6</accession>
<feature type="repeat" description="ANK" evidence="5">
    <location>
        <begin position="57"/>
        <end position="89"/>
    </location>
</feature>
<dbReference type="PROSITE" id="PS00716">
    <property type="entry name" value="SIGMA70_2"/>
    <property type="match status" value="1"/>
</dbReference>
<evidence type="ECO:0000256" key="6">
    <source>
        <dbReference type="SAM" id="MobiDB-lite"/>
    </source>
</evidence>
<dbReference type="PRINTS" id="PR00046">
    <property type="entry name" value="SIGMA70FCT"/>
</dbReference>
<dbReference type="InterPro" id="IPR013325">
    <property type="entry name" value="RNA_pol_sigma_r2"/>
</dbReference>
<dbReference type="RefSeq" id="WP_166404407.1">
    <property type="nucleotide sequence ID" value="NZ_JAANHS010000022.1"/>
</dbReference>
<comment type="caution">
    <text evidence="8">The sequence shown here is derived from an EMBL/GenBank/DDBJ whole genome shotgun (WGS) entry which is preliminary data.</text>
</comment>
<dbReference type="PROSITE" id="PS50297">
    <property type="entry name" value="ANK_REP_REGION"/>
    <property type="match status" value="1"/>
</dbReference>
<dbReference type="InterPro" id="IPR002110">
    <property type="entry name" value="Ankyrin_rpt"/>
</dbReference>
<organism evidence="8 9">
    <name type="scientific">Rhodobacter calidifons</name>
    <dbReference type="NCBI Taxonomy" id="2715277"/>
    <lineage>
        <taxon>Bacteria</taxon>
        <taxon>Pseudomonadati</taxon>
        <taxon>Pseudomonadota</taxon>
        <taxon>Alphaproteobacteria</taxon>
        <taxon>Rhodobacterales</taxon>
        <taxon>Rhodobacter group</taxon>
        <taxon>Rhodobacter</taxon>
    </lineage>
</organism>
<proteinExistence type="predicted"/>
<dbReference type="PANTHER" id="PTHR30603">
    <property type="entry name" value="RNA POLYMERASE SIGMA FACTOR RPO"/>
    <property type="match status" value="1"/>
</dbReference>
<reference evidence="8 9" key="1">
    <citation type="journal article" date="2022" name="Microorganisms">
        <title>Genome Sequence and Characterization of a Xanthorhodopsin-Containing, Aerobic Anoxygenic Phototrophic Rhodobacter Species, Isolated from Mesophilic Conditions at Yellowstone National Park.</title>
        <authorList>
            <person name="Kyndt J.A."/>
            <person name="Robertson S."/>
            <person name="Shoffstall I.B."/>
            <person name="Ramaley R.F."/>
            <person name="Meyer T.E."/>
        </authorList>
    </citation>
    <scope>NUCLEOTIDE SEQUENCE [LARGE SCALE GENOMIC DNA]</scope>
    <source>
        <strain evidence="8 9">M37P</strain>
    </source>
</reference>
<sequence length="730" mass="81170">MKIMDRLSRIFGSRDEATSEPESHVLGPFEIRLIAEGKLERLADFAASSRLHAADPKGDTPLHLAARMGNLAVCDLFIRSGADPGVLNHDRQTPADVAFAEGHGLTAQLLSSLVAGSPETETETETVSEREVSLVVDSVVAGHDAVREHRFAGIQETEPADRVDDLDDLLNFEAEAEPEEFFDQYAGDTASGTFVALVSSSPVVSDDEDGDWDLDLSQAPISGEGIGSSAAAAADHGAESDFRQVRNRGRQSVKRAVVQTGTRMSIDPDLCFTWAEEILAKGRCSLDDIDRLVAHCEGNGDLEELRINLQRNLEAAGFDLAQATGHDADLWDAVSDISSDDLADAIEAALTRRTRLPGTQRFVMDKSEELQLLEPMMRAKQELQLGILASETAVETILDVMDRIRDGSRDPGSVSLRTIIPSRPGHAETSEVMAAADALRSWHTTGRVMDGKRRREALAALEALELSLAFHKELVRRLEQFPACQAEASQLEAEILISESATEHLIREHLPYVRRFASRNVEEGEDPEDVFQVAFMGLQRSTRRFDPERGYRFLIYATYWMRQAIMRWRADEGAAIRIPVHRNEKVTKLDRALDRLDVRVGGAVSDLDLAEELEWAIDEVRQFRGIPREAEYPASLDDWDNLLPEPPEVDVFDQAETERIVTDALADLPERQADVIRMRFGIGRASDMTLEEIGQIYGVTRERIRQIEAKGLDRLSHPGRKRRLQELLGM</sequence>
<dbReference type="PROSITE" id="PS50088">
    <property type="entry name" value="ANK_REPEAT"/>
    <property type="match status" value="1"/>
</dbReference>
<dbReference type="Pfam" id="PF00023">
    <property type="entry name" value="Ank"/>
    <property type="match status" value="1"/>
</dbReference>
<dbReference type="InterPro" id="IPR007630">
    <property type="entry name" value="RNA_pol_sigma70_r4"/>
</dbReference>
<evidence type="ECO:0000256" key="3">
    <source>
        <dbReference type="ARBA" id="ARBA00023125"/>
    </source>
</evidence>
<keyword evidence="3" id="KW-0238">DNA-binding</keyword>
<dbReference type="InterPro" id="IPR007627">
    <property type="entry name" value="RNA_pol_sigma70_r2"/>
</dbReference>
<name>A0ABX0GBY6_9RHOB</name>
<dbReference type="SUPFAM" id="SSF48403">
    <property type="entry name" value="Ankyrin repeat"/>
    <property type="match status" value="1"/>
</dbReference>
<keyword evidence="1" id="KW-0805">Transcription regulation</keyword>